<evidence type="ECO:0000259" key="9">
    <source>
        <dbReference type="PROSITE" id="PS51030"/>
    </source>
</evidence>
<dbReference type="WBParaSite" id="Minc3s03843g34960">
    <property type="protein sequence ID" value="Minc3s03843g34960"/>
    <property type="gene ID" value="Minc3s03843g34960"/>
</dbReference>
<keyword evidence="10" id="KW-1185">Reference proteome</keyword>
<keyword evidence="8" id="KW-0539">Nucleus</keyword>
<dbReference type="SMART" id="SM00399">
    <property type="entry name" value="ZnF_C4"/>
    <property type="match status" value="1"/>
</dbReference>
<dbReference type="InterPro" id="IPR001628">
    <property type="entry name" value="Znf_hrmn_rcpt"/>
</dbReference>
<sequence length="75" mass="8412">MPSYIVSSAVEGLSCQVCGLKAHGKRFEAVCCLPCAAFFKRYVLQKCNFKCHKENKCENFGTSIFKFILVALKNL</sequence>
<evidence type="ECO:0000256" key="5">
    <source>
        <dbReference type="ARBA" id="ARBA00023125"/>
    </source>
</evidence>
<dbReference type="GO" id="GO:0008270">
    <property type="term" value="F:zinc ion binding"/>
    <property type="evidence" value="ECO:0007669"/>
    <property type="project" value="UniProtKB-KW"/>
</dbReference>
<organism evidence="10 11">
    <name type="scientific">Meloidogyne incognita</name>
    <name type="common">Southern root-knot nematode worm</name>
    <name type="synonym">Oxyuris incognita</name>
    <dbReference type="NCBI Taxonomy" id="6306"/>
    <lineage>
        <taxon>Eukaryota</taxon>
        <taxon>Metazoa</taxon>
        <taxon>Ecdysozoa</taxon>
        <taxon>Nematoda</taxon>
        <taxon>Chromadorea</taxon>
        <taxon>Rhabditida</taxon>
        <taxon>Tylenchina</taxon>
        <taxon>Tylenchomorpha</taxon>
        <taxon>Tylenchoidea</taxon>
        <taxon>Meloidogynidae</taxon>
        <taxon>Meloidogyninae</taxon>
        <taxon>Meloidogyne</taxon>
        <taxon>Meloidogyne incognita group</taxon>
    </lineage>
</organism>
<dbReference type="PANTHER" id="PTHR45680">
    <property type="entry name" value="NUCLEAR HORMONE RECEPTOR FAMILY"/>
    <property type="match status" value="1"/>
</dbReference>
<dbReference type="PANTHER" id="PTHR45680:SF29">
    <property type="entry name" value="NUCLEAR HORMONE RECEPTOR FAMILY"/>
    <property type="match status" value="1"/>
</dbReference>
<feature type="domain" description="Nuclear receptor" evidence="9">
    <location>
        <begin position="12"/>
        <end position="75"/>
    </location>
</feature>
<dbReference type="Gene3D" id="3.30.50.10">
    <property type="entry name" value="Erythroid Transcription Factor GATA-1, subunit A"/>
    <property type="match status" value="1"/>
</dbReference>
<keyword evidence="3" id="KW-0862">Zinc</keyword>
<evidence type="ECO:0000256" key="7">
    <source>
        <dbReference type="ARBA" id="ARBA00023170"/>
    </source>
</evidence>
<evidence type="ECO:0000256" key="3">
    <source>
        <dbReference type="ARBA" id="ARBA00022833"/>
    </source>
</evidence>
<reference evidence="11" key="1">
    <citation type="submission" date="2022-11" db="UniProtKB">
        <authorList>
            <consortium name="WormBaseParasite"/>
        </authorList>
    </citation>
    <scope>IDENTIFICATION</scope>
</reference>
<evidence type="ECO:0000256" key="6">
    <source>
        <dbReference type="ARBA" id="ARBA00023163"/>
    </source>
</evidence>
<evidence type="ECO:0000256" key="2">
    <source>
        <dbReference type="ARBA" id="ARBA00022771"/>
    </source>
</evidence>
<keyword evidence="5" id="KW-0238">DNA-binding</keyword>
<evidence type="ECO:0000313" key="11">
    <source>
        <dbReference type="WBParaSite" id="Minc3s03843g34960"/>
    </source>
</evidence>
<keyword evidence="1" id="KW-0479">Metal-binding</keyword>
<evidence type="ECO:0000256" key="1">
    <source>
        <dbReference type="ARBA" id="ARBA00022723"/>
    </source>
</evidence>
<dbReference type="Pfam" id="PF00105">
    <property type="entry name" value="zf-C4"/>
    <property type="match status" value="1"/>
</dbReference>
<keyword evidence="6" id="KW-0804">Transcription</keyword>
<dbReference type="AlphaFoldDB" id="A0A914N9A9"/>
<accession>A0A914N9A9</accession>
<dbReference type="GO" id="GO:0003700">
    <property type="term" value="F:DNA-binding transcription factor activity"/>
    <property type="evidence" value="ECO:0007669"/>
    <property type="project" value="InterPro"/>
</dbReference>
<keyword evidence="4" id="KW-0805">Transcription regulation</keyword>
<dbReference type="InterPro" id="IPR051152">
    <property type="entry name" value="C.elegans_Orphan_NR"/>
</dbReference>
<keyword evidence="2" id="KW-0863">Zinc-finger</keyword>
<proteinExistence type="predicted"/>
<evidence type="ECO:0000256" key="8">
    <source>
        <dbReference type="ARBA" id="ARBA00023242"/>
    </source>
</evidence>
<protein>
    <submittedName>
        <fullName evidence="11">Nuclear receptor domain-containing protein</fullName>
    </submittedName>
</protein>
<dbReference type="PROSITE" id="PS51030">
    <property type="entry name" value="NUCLEAR_REC_DBD_2"/>
    <property type="match status" value="1"/>
</dbReference>
<dbReference type="GO" id="GO:0043565">
    <property type="term" value="F:sequence-specific DNA binding"/>
    <property type="evidence" value="ECO:0007669"/>
    <property type="project" value="InterPro"/>
</dbReference>
<name>A0A914N9A9_MELIC</name>
<dbReference type="Proteomes" id="UP000887563">
    <property type="component" value="Unplaced"/>
</dbReference>
<dbReference type="InterPro" id="IPR013088">
    <property type="entry name" value="Znf_NHR/GATA"/>
</dbReference>
<evidence type="ECO:0000313" key="10">
    <source>
        <dbReference type="Proteomes" id="UP000887563"/>
    </source>
</evidence>
<keyword evidence="7" id="KW-0675">Receptor</keyword>
<dbReference type="SUPFAM" id="SSF57716">
    <property type="entry name" value="Glucocorticoid receptor-like (DNA-binding domain)"/>
    <property type="match status" value="1"/>
</dbReference>
<evidence type="ECO:0000256" key="4">
    <source>
        <dbReference type="ARBA" id="ARBA00023015"/>
    </source>
</evidence>